<comment type="function">
    <text evidence="10">Probably acts as a heme chaperone, transferring heme to an unknown acceptor. Binds one molecule of heme per monomer, possibly covalently. Binds 1 [4Fe-4S] cluster. The cluster is coordinated with 3 cysteines and an exchangeable S-adenosyl-L-methionine.</text>
</comment>
<accession>A0A532V362</accession>
<evidence type="ECO:0000313" key="12">
    <source>
        <dbReference type="EMBL" id="TKJ41625.1"/>
    </source>
</evidence>
<keyword evidence="8 10" id="KW-0411">Iron-sulfur</keyword>
<name>A0A532V362_UNCL8</name>
<evidence type="ECO:0000256" key="4">
    <source>
        <dbReference type="ARBA" id="ARBA00022617"/>
    </source>
</evidence>
<organism evidence="12 13">
    <name type="scientific">candidate division LCP-89 bacterium B3_LCP</name>
    <dbReference type="NCBI Taxonomy" id="2012998"/>
    <lineage>
        <taxon>Bacteria</taxon>
        <taxon>Pseudomonadati</taxon>
        <taxon>Bacteria division LCP-89</taxon>
    </lineage>
</organism>
<dbReference type="SFLD" id="SFLDF00288">
    <property type="entry name" value="HemN-like__clustered_with_nucl"/>
    <property type="match status" value="1"/>
</dbReference>
<evidence type="ECO:0000313" key="13">
    <source>
        <dbReference type="Proteomes" id="UP000319619"/>
    </source>
</evidence>
<keyword evidence="7 10" id="KW-0408">Iron</keyword>
<dbReference type="NCBIfam" id="TIGR00539">
    <property type="entry name" value="hemN_rel"/>
    <property type="match status" value="1"/>
</dbReference>
<dbReference type="SFLD" id="SFLDF00562">
    <property type="entry name" value="HemN-like__clustered_with_heat"/>
    <property type="match status" value="1"/>
</dbReference>
<dbReference type="Gene3D" id="3.20.20.70">
    <property type="entry name" value="Aldolase class I"/>
    <property type="match status" value="1"/>
</dbReference>
<dbReference type="Proteomes" id="UP000319619">
    <property type="component" value="Unassembled WGS sequence"/>
</dbReference>
<evidence type="ECO:0000256" key="3">
    <source>
        <dbReference type="ARBA" id="ARBA00017228"/>
    </source>
</evidence>
<evidence type="ECO:0000256" key="1">
    <source>
        <dbReference type="ARBA" id="ARBA00001966"/>
    </source>
</evidence>
<dbReference type="SMART" id="SM00729">
    <property type="entry name" value="Elp3"/>
    <property type="match status" value="1"/>
</dbReference>
<keyword evidence="6 10" id="KW-0479">Metal-binding</keyword>
<dbReference type="CDD" id="cd01335">
    <property type="entry name" value="Radical_SAM"/>
    <property type="match status" value="1"/>
</dbReference>
<evidence type="ECO:0000259" key="11">
    <source>
        <dbReference type="PROSITE" id="PS51918"/>
    </source>
</evidence>
<evidence type="ECO:0000256" key="8">
    <source>
        <dbReference type="ARBA" id="ARBA00023014"/>
    </source>
</evidence>
<dbReference type="PANTHER" id="PTHR13932">
    <property type="entry name" value="COPROPORPHYRINIGEN III OXIDASE"/>
    <property type="match status" value="1"/>
</dbReference>
<dbReference type="GO" id="GO:0046872">
    <property type="term" value="F:metal ion binding"/>
    <property type="evidence" value="ECO:0007669"/>
    <property type="project" value="UniProtKB-UniRule"/>
</dbReference>
<dbReference type="GO" id="GO:0051539">
    <property type="term" value="F:4 iron, 4 sulfur cluster binding"/>
    <property type="evidence" value="ECO:0007669"/>
    <property type="project" value="UniProtKB-UniRule"/>
</dbReference>
<evidence type="ECO:0000256" key="10">
    <source>
        <dbReference type="RuleBase" id="RU364116"/>
    </source>
</evidence>
<keyword evidence="5 10" id="KW-0949">S-adenosyl-L-methionine</keyword>
<dbReference type="InterPro" id="IPR010723">
    <property type="entry name" value="HemN_C"/>
</dbReference>
<dbReference type="InterPro" id="IPR034505">
    <property type="entry name" value="Coproporphyrinogen-III_oxidase"/>
</dbReference>
<keyword evidence="10" id="KW-0963">Cytoplasm</keyword>
<dbReference type="Pfam" id="PF06969">
    <property type="entry name" value="HemN_C"/>
    <property type="match status" value="1"/>
</dbReference>
<evidence type="ECO:0000256" key="2">
    <source>
        <dbReference type="ARBA" id="ARBA00006100"/>
    </source>
</evidence>
<dbReference type="InterPro" id="IPR007197">
    <property type="entry name" value="rSAM"/>
</dbReference>
<comment type="similarity">
    <text evidence="2">Belongs to the anaerobic coproporphyrinogen-III oxidase family. HemW subfamily.</text>
</comment>
<dbReference type="PANTHER" id="PTHR13932:SF5">
    <property type="entry name" value="RADICAL S-ADENOSYL METHIONINE DOMAIN-CONTAINING PROTEIN 1, MITOCHONDRIAL"/>
    <property type="match status" value="1"/>
</dbReference>
<keyword evidence="9 10" id="KW-0143">Chaperone</keyword>
<keyword evidence="10" id="KW-0004">4Fe-4S</keyword>
<sequence length="379" mass="42965">MPKPFSIYIHYPFCQKRCHYCSFYSIESASTETIKAYPRQILQEFALRNQDWRGLALKSVYLGGGTPSLMEPSGVEEILHTLHQEYPPAESLEITIEANPGTVDVVKLQEFADAGVNRLSLGIQALNDRRLQFLGRIHDQEQAMESLQAARNIPGMKLSVDLIAGTPFESIESWDVELDQLLQYEPDGISFYNLTVDEGTHLANLAGSGERVSLTTDETVDLLIHVTKRLHDAGYIHYEVSNWAKPGSECRHNQHYWQRGAYLGLGPSAHSFDGSTRMWNLPDINRYCEMLDAGNLPPSDSETLSGEEVRAEWVYLKLRQSRGLDYAEYEELFGEAPHYWKVMFEKITERGLGEFDGRSFRPNDRGLLLADEISARILG</sequence>
<dbReference type="EMBL" id="NJBN01000002">
    <property type="protein sequence ID" value="TKJ41625.1"/>
    <property type="molecule type" value="Genomic_DNA"/>
</dbReference>
<evidence type="ECO:0000256" key="9">
    <source>
        <dbReference type="ARBA" id="ARBA00023186"/>
    </source>
</evidence>
<evidence type="ECO:0000256" key="6">
    <source>
        <dbReference type="ARBA" id="ARBA00022723"/>
    </source>
</evidence>
<dbReference type="InterPro" id="IPR004559">
    <property type="entry name" value="HemW-like"/>
</dbReference>
<dbReference type="SFLD" id="SFLDG01065">
    <property type="entry name" value="anaerobic_coproporphyrinogen-I"/>
    <property type="match status" value="1"/>
</dbReference>
<evidence type="ECO:0000256" key="5">
    <source>
        <dbReference type="ARBA" id="ARBA00022691"/>
    </source>
</evidence>
<proteinExistence type="inferred from homology"/>
<comment type="caution">
    <text evidence="12">The sequence shown here is derived from an EMBL/GenBank/DDBJ whole genome shotgun (WGS) entry which is preliminary data.</text>
</comment>
<dbReference type="Pfam" id="PF04055">
    <property type="entry name" value="Radical_SAM"/>
    <property type="match status" value="1"/>
</dbReference>
<reference evidence="12 13" key="1">
    <citation type="submission" date="2017-06" db="EMBL/GenBank/DDBJ databases">
        <title>Novel microbial phyla capable of carbon fixation and sulfur reduction in deep-sea sediments.</title>
        <authorList>
            <person name="Huang J."/>
            <person name="Baker B."/>
            <person name="Wang Y."/>
        </authorList>
    </citation>
    <scope>NUCLEOTIDE SEQUENCE [LARGE SCALE GENOMIC DNA]</scope>
    <source>
        <strain evidence="12">B3_LCP</strain>
    </source>
</reference>
<gene>
    <name evidence="12" type="ORF">CEE37_03400</name>
</gene>
<dbReference type="GO" id="GO:0005737">
    <property type="term" value="C:cytoplasm"/>
    <property type="evidence" value="ECO:0007669"/>
    <property type="project" value="UniProtKB-SubCell"/>
</dbReference>
<dbReference type="InterPro" id="IPR013785">
    <property type="entry name" value="Aldolase_TIM"/>
</dbReference>
<dbReference type="InterPro" id="IPR006638">
    <property type="entry name" value="Elp3/MiaA/NifB-like_rSAM"/>
</dbReference>
<dbReference type="AlphaFoldDB" id="A0A532V362"/>
<dbReference type="InterPro" id="IPR058240">
    <property type="entry name" value="rSAM_sf"/>
</dbReference>
<dbReference type="SUPFAM" id="SSF102114">
    <property type="entry name" value="Radical SAM enzymes"/>
    <property type="match status" value="1"/>
</dbReference>
<evidence type="ECO:0000256" key="7">
    <source>
        <dbReference type="ARBA" id="ARBA00023004"/>
    </source>
</evidence>
<dbReference type="GO" id="GO:0004109">
    <property type="term" value="F:coproporphyrinogen oxidase activity"/>
    <property type="evidence" value="ECO:0007669"/>
    <property type="project" value="InterPro"/>
</dbReference>
<protein>
    <recommendedName>
        <fullName evidence="3 10">Heme chaperone HemW</fullName>
    </recommendedName>
</protein>
<comment type="subcellular location">
    <subcellularLocation>
        <location evidence="10">Cytoplasm</location>
    </subcellularLocation>
</comment>
<comment type="cofactor">
    <cofactor evidence="1">
        <name>[4Fe-4S] cluster</name>
        <dbReference type="ChEBI" id="CHEBI:49883"/>
    </cofactor>
</comment>
<feature type="domain" description="Radical SAM core" evidence="11">
    <location>
        <begin position="1"/>
        <end position="233"/>
    </location>
</feature>
<keyword evidence="4 10" id="KW-0349">Heme</keyword>
<dbReference type="SFLD" id="SFLDS00029">
    <property type="entry name" value="Radical_SAM"/>
    <property type="match status" value="1"/>
</dbReference>
<dbReference type="GO" id="GO:0006779">
    <property type="term" value="P:porphyrin-containing compound biosynthetic process"/>
    <property type="evidence" value="ECO:0007669"/>
    <property type="project" value="InterPro"/>
</dbReference>
<dbReference type="PROSITE" id="PS51918">
    <property type="entry name" value="RADICAL_SAM"/>
    <property type="match status" value="1"/>
</dbReference>